<dbReference type="SUPFAM" id="SSF53448">
    <property type="entry name" value="Nucleotide-diphospho-sugar transferases"/>
    <property type="match status" value="1"/>
</dbReference>
<feature type="transmembrane region" description="Helical" evidence="1">
    <location>
        <begin position="560"/>
        <end position="579"/>
    </location>
</feature>
<feature type="transmembrane region" description="Helical" evidence="1">
    <location>
        <begin position="284"/>
        <end position="304"/>
    </location>
</feature>
<organism evidence="2 3">
    <name type="scientific">Microbacterium thalassium</name>
    <dbReference type="NCBI Taxonomy" id="362649"/>
    <lineage>
        <taxon>Bacteria</taxon>
        <taxon>Bacillati</taxon>
        <taxon>Actinomycetota</taxon>
        <taxon>Actinomycetes</taxon>
        <taxon>Micrococcales</taxon>
        <taxon>Microbacteriaceae</taxon>
        <taxon>Microbacterium</taxon>
    </lineage>
</organism>
<feature type="transmembrane region" description="Helical" evidence="1">
    <location>
        <begin position="632"/>
        <end position="651"/>
    </location>
</feature>
<sequence>MPARVHALVVVRPDGRTPAAFHLKRTLAALAAQTRAADALTIVVCGEHPGVAEVVAAAEADVIEAAATTSYAAATALASSRLEGADAVWLLAQDTAPEPEALTHLAGALERAPSVAFVAPKLVRWDDRSVIVSLGVTMARSGRTVGLADGEFDQGQHDGRDDVLGADVRGILVRADAWERLGGIDAALAGADEGLDLGVRARLAGARVVLVPPALVATADDGVAGLPSPLTPARRRRAAYARRVARLHRHLAYAPPVLAVAFWLVLLPLAAVRTVLHLLRKQPGLIVPDWMASVVVFARVLPVLRARAGIARTRRAAWSQLAALRATRAQERERTDDAGDDDVAGGYRRPELRFFTGGGAWLVLAALVVSVVAFSAVLAWPVLGGGALAPLREGVGQLWADAAWGRRALGLDTLGPADPFAAVVAVLGSLAWWDPSRALSILWVLAMPLAALGGWVAATRVTDRPFLRIVGGALWALAPAFLVALVDGRPTAVIAHLLLPWLLYAGSVAHRSWAAAGAASLLLAATAASAPSLVPALVVLWAGAIVLAVAVRAGRGVTRLLWIVVPGAALAAPLVWWAVAGADPWGLLADPGMVWAGPQVSADAVGRSLLVAGIPTPDVAGWQTLLADGPTWWVPLLAAPLALLALLAPLTQRWAAGITLLAVAAAGVATAVAAVGVSVAYTQSQAVALWPGAGLSLAWLGALGAALVALDAGLAPRLALARAGAGALVVLAVAVLAVPSLTAMSRGTAVLTDGPASTLPAYVAAEGRSDPDLGTIVLTPQSDGGVSAHVIWGGSETIGAQATIMSTRTSATPEDEEVAALAADLMTPAAEDVVSQVAGHGIAFVLLAPAWPAESDAAGTAALTARNALDQRDGLDAVGDTDKGALWRITEPVAQRPRVPAGTDRLAELIAAAQLGAVAIAVLLAIPTAASRRAARRSPRIVGPHWREWR</sequence>
<dbReference type="InterPro" id="IPR029044">
    <property type="entry name" value="Nucleotide-diphossugar_trans"/>
</dbReference>
<feature type="transmembrane region" description="Helical" evidence="1">
    <location>
        <begin position="440"/>
        <end position="459"/>
    </location>
</feature>
<dbReference type="AlphaFoldDB" id="A0A7X0KUN7"/>
<feature type="transmembrane region" description="Helical" evidence="1">
    <location>
        <begin position="909"/>
        <end position="930"/>
    </location>
</feature>
<feature type="transmembrane region" description="Helical" evidence="1">
    <location>
        <begin position="414"/>
        <end position="433"/>
    </location>
</feature>
<feature type="transmembrane region" description="Helical" evidence="1">
    <location>
        <begin position="719"/>
        <end position="738"/>
    </location>
</feature>
<keyword evidence="3" id="KW-1185">Reference proteome</keyword>
<evidence type="ECO:0000256" key="1">
    <source>
        <dbReference type="SAM" id="Phobius"/>
    </source>
</evidence>
<feature type="transmembrane region" description="Helical" evidence="1">
    <location>
        <begin position="493"/>
        <end position="513"/>
    </location>
</feature>
<dbReference type="PANTHER" id="PTHR43685">
    <property type="entry name" value="GLYCOSYLTRANSFERASE"/>
    <property type="match status" value="1"/>
</dbReference>
<keyword evidence="1" id="KW-1133">Transmembrane helix</keyword>
<proteinExistence type="predicted"/>
<keyword evidence="1" id="KW-0812">Transmembrane</keyword>
<feature type="transmembrane region" description="Helical" evidence="1">
    <location>
        <begin position="465"/>
        <end position="486"/>
    </location>
</feature>
<dbReference type="EMBL" id="JACHML010000001">
    <property type="protein sequence ID" value="MBB6391324.1"/>
    <property type="molecule type" value="Genomic_DNA"/>
</dbReference>
<comment type="caution">
    <text evidence="2">The sequence shown here is derived from an EMBL/GenBank/DDBJ whole genome shotgun (WGS) entry which is preliminary data.</text>
</comment>
<evidence type="ECO:0000313" key="2">
    <source>
        <dbReference type="EMBL" id="MBB6391324.1"/>
    </source>
</evidence>
<feature type="transmembrane region" description="Helical" evidence="1">
    <location>
        <begin position="687"/>
        <end position="710"/>
    </location>
</feature>
<dbReference type="Proteomes" id="UP000537775">
    <property type="component" value="Unassembled WGS sequence"/>
</dbReference>
<feature type="transmembrane region" description="Helical" evidence="1">
    <location>
        <begin position="358"/>
        <end position="383"/>
    </location>
</feature>
<dbReference type="Pfam" id="PF13641">
    <property type="entry name" value="Glyco_tranf_2_3"/>
    <property type="match status" value="1"/>
</dbReference>
<gene>
    <name evidence="2" type="ORF">HD594_001637</name>
</gene>
<feature type="transmembrane region" description="Helical" evidence="1">
    <location>
        <begin position="251"/>
        <end position="272"/>
    </location>
</feature>
<name>A0A7X0KUN7_9MICO</name>
<dbReference type="Gene3D" id="3.90.550.10">
    <property type="entry name" value="Spore Coat Polysaccharide Biosynthesis Protein SpsA, Chain A"/>
    <property type="match status" value="1"/>
</dbReference>
<protein>
    <submittedName>
        <fullName evidence="2">GT2 family glycosyltransferase</fullName>
    </submittedName>
</protein>
<keyword evidence="2" id="KW-0808">Transferase</keyword>
<dbReference type="RefSeq" id="WP_184750465.1">
    <property type="nucleotide sequence ID" value="NZ_BAAAJR010000004.1"/>
</dbReference>
<dbReference type="PANTHER" id="PTHR43685:SF3">
    <property type="entry name" value="SLR2126 PROTEIN"/>
    <property type="match status" value="1"/>
</dbReference>
<dbReference type="GO" id="GO:0016740">
    <property type="term" value="F:transferase activity"/>
    <property type="evidence" value="ECO:0007669"/>
    <property type="project" value="UniProtKB-KW"/>
</dbReference>
<feature type="transmembrane region" description="Helical" evidence="1">
    <location>
        <begin position="658"/>
        <end position="681"/>
    </location>
</feature>
<reference evidence="2 3" key="1">
    <citation type="submission" date="2020-08" db="EMBL/GenBank/DDBJ databases">
        <title>Sequencing the genomes of 1000 actinobacteria strains.</title>
        <authorList>
            <person name="Klenk H.-P."/>
        </authorList>
    </citation>
    <scope>NUCLEOTIDE SEQUENCE [LARGE SCALE GENOMIC DNA]</scope>
    <source>
        <strain evidence="2 3">DSM 12511</strain>
    </source>
</reference>
<feature type="transmembrane region" description="Helical" evidence="1">
    <location>
        <begin position="533"/>
        <end position="553"/>
    </location>
</feature>
<accession>A0A7X0KUN7</accession>
<evidence type="ECO:0000313" key="3">
    <source>
        <dbReference type="Proteomes" id="UP000537775"/>
    </source>
</evidence>
<keyword evidence="1" id="KW-0472">Membrane</keyword>
<dbReference type="InterPro" id="IPR050834">
    <property type="entry name" value="Glycosyltransf_2"/>
</dbReference>